<name>A0A8E2JS65_9PEZI</name>
<comment type="similarity">
    <text evidence="2">Belongs to the short-chain dehydrogenases/reductases (SDR) family.</text>
</comment>
<keyword evidence="1" id="KW-0521">NADP</keyword>
<evidence type="ECO:0000256" key="1">
    <source>
        <dbReference type="ARBA" id="ARBA00022857"/>
    </source>
</evidence>
<dbReference type="SUPFAM" id="SSF51735">
    <property type="entry name" value="NAD(P)-binding Rossmann-fold domains"/>
    <property type="match status" value="1"/>
</dbReference>
<dbReference type="OrthoDB" id="5296at2759"/>
<dbReference type="InterPro" id="IPR020904">
    <property type="entry name" value="Sc_DH/Rdtase_CS"/>
</dbReference>
<dbReference type="Proteomes" id="UP000250140">
    <property type="component" value="Unassembled WGS sequence"/>
</dbReference>
<dbReference type="InterPro" id="IPR052184">
    <property type="entry name" value="SDR_enzymes"/>
</dbReference>
<dbReference type="PROSITE" id="PS00061">
    <property type="entry name" value="ADH_SHORT"/>
    <property type="match status" value="1"/>
</dbReference>
<dbReference type="PANTHER" id="PTHR45458:SF1">
    <property type="entry name" value="SHORT CHAIN DEHYDROGENASE"/>
    <property type="match status" value="1"/>
</dbReference>
<reference evidence="3 4" key="1">
    <citation type="journal article" date="2016" name="Nat. Commun.">
        <title>Ectomycorrhizal ecology is imprinted in the genome of the dominant symbiotic fungus Cenococcum geophilum.</title>
        <authorList>
            <consortium name="DOE Joint Genome Institute"/>
            <person name="Peter M."/>
            <person name="Kohler A."/>
            <person name="Ohm R.A."/>
            <person name="Kuo A."/>
            <person name="Krutzmann J."/>
            <person name="Morin E."/>
            <person name="Arend M."/>
            <person name="Barry K.W."/>
            <person name="Binder M."/>
            <person name="Choi C."/>
            <person name="Clum A."/>
            <person name="Copeland A."/>
            <person name="Grisel N."/>
            <person name="Haridas S."/>
            <person name="Kipfer T."/>
            <person name="LaButti K."/>
            <person name="Lindquist E."/>
            <person name="Lipzen A."/>
            <person name="Maire R."/>
            <person name="Meier B."/>
            <person name="Mihaltcheva S."/>
            <person name="Molinier V."/>
            <person name="Murat C."/>
            <person name="Poggeler S."/>
            <person name="Quandt C.A."/>
            <person name="Sperisen C."/>
            <person name="Tritt A."/>
            <person name="Tisserant E."/>
            <person name="Crous P.W."/>
            <person name="Henrissat B."/>
            <person name="Nehls U."/>
            <person name="Egli S."/>
            <person name="Spatafora J.W."/>
            <person name="Grigoriev I.V."/>
            <person name="Martin F.M."/>
        </authorList>
    </citation>
    <scope>NUCLEOTIDE SEQUENCE [LARGE SCALE GENOMIC DNA]</scope>
    <source>
        <strain evidence="3 4">CBS 207.34</strain>
    </source>
</reference>
<sequence>MPTYFLTGANRGLGLEFVRQLSLSKDNTIIACVRSLQGDLSDLKSLSSQHDAAVHILECDNSSLPSISALRETVAEALGGKKINYLINNAGINATSADTSLSMDPASLQKHMAVNVLGPAKVVETLQHLLAQDSVVVNMTSGLGSISLSHQITKCCTYSISKAALNMLTVHQAHDLAGIAVVICMDPGWVKTRMGGEGAVLEPEESIGGMLKVFHDVGKGDTAKFYRYSGKEAPW</sequence>
<dbReference type="PANTHER" id="PTHR45458">
    <property type="entry name" value="SHORT-CHAIN DEHYDROGENASE/REDUCTASE SDR"/>
    <property type="match status" value="1"/>
</dbReference>
<gene>
    <name evidence="3" type="ORF">AOQ84DRAFT_341775</name>
</gene>
<dbReference type="AlphaFoldDB" id="A0A8E2JS65"/>
<dbReference type="CDD" id="cd05325">
    <property type="entry name" value="carb_red_sniffer_like_SDR_c"/>
    <property type="match status" value="1"/>
</dbReference>
<accession>A0A8E2JS65</accession>
<dbReference type="Gene3D" id="3.40.50.720">
    <property type="entry name" value="NAD(P)-binding Rossmann-like Domain"/>
    <property type="match status" value="1"/>
</dbReference>
<dbReference type="PRINTS" id="PR00081">
    <property type="entry name" value="GDHRDH"/>
</dbReference>
<dbReference type="InterPro" id="IPR002347">
    <property type="entry name" value="SDR_fam"/>
</dbReference>
<organism evidence="3 4">
    <name type="scientific">Glonium stellatum</name>
    <dbReference type="NCBI Taxonomy" id="574774"/>
    <lineage>
        <taxon>Eukaryota</taxon>
        <taxon>Fungi</taxon>
        <taxon>Dikarya</taxon>
        <taxon>Ascomycota</taxon>
        <taxon>Pezizomycotina</taxon>
        <taxon>Dothideomycetes</taxon>
        <taxon>Pleosporomycetidae</taxon>
        <taxon>Gloniales</taxon>
        <taxon>Gloniaceae</taxon>
        <taxon>Glonium</taxon>
    </lineage>
</organism>
<dbReference type="Pfam" id="PF00106">
    <property type="entry name" value="adh_short"/>
    <property type="match status" value="1"/>
</dbReference>
<protein>
    <submittedName>
        <fullName evidence="3">Short chain dehydrogenase/reductase SDR</fullName>
    </submittedName>
</protein>
<dbReference type="GO" id="GO:0016616">
    <property type="term" value="F:oxidoreductase activity, acting on the CH-OH group of donors, NAD or NADP as acceptor"/>
    <property type="evidence" value="ECO:0007669"/>
    <property type="project" value="TreeGrafter"/>
</dbReference>
<dbReference type="EMBL" id="KV749854">
    <property type="protein sequence ID" value="OCL07503.1"/>
    <property type="molecule type" value="Genomic_DNA"/>
</dbReference>
<keyword evidence="4" id="KW-1185">Reference proteome</keyword>
<evidence type="ECO:0000313" key="4">
    <source>
        <dbReference type="Proteomes" id="UP000250140"/>
    </source>
</evidence>
<evidence type="ECO:0000256" key="2">
    <source>
        <dbReference type="RuleBase" id="RU000363"/>
    </source>
</evidence>
<proteinExistence type="inferred from homology"/>
<dbReference type="PRINTS" id="PR00080">
    <property type="entry name" value="SDRFAMILY"/>
</dbReference>
<evidence type="ECO:0000313" key="3">
    <source>
        <dbReference type="EMBL" id="OCL07503.1"/>
    </source>
</evidence>
<dbReference type="InterPro" id="IPR036291">
    <property type="entry name" value="NAD(P)-bd_dom_sf"/>
</dbReference>